<evidence type="ECO:0008006" key="4">
    <source>
        <dbReference type="Google" id="ProtNLM"/>
    </source>
</evidence>
<evidence type="ECO:0000256" key="1">
    <source>
        <dbReference type="SAM" id="Phobius"/>
    </source>
</evidence>
<protein>
    <recommendedName>
        <fullName evidence="4">Heavy metal transporter</fullName>
    </recommendedName>
</protein>
<name>A0A7G9QZ02_9MICO</name>
<dbReference type="AlphaFoldDB" id="A0A7G9QZ02"/>
<keyword evidence="1" id="KW-1133">Transmembrane helix</keyword>
<sequence length="294" mass="30815">MPRRSRATLTLAEEGPHSPTRRRVGALLTLVLVGVVGVAGYHGVQRLVHAVSGEQCEVTAAGSTFTWAPDQASNAAAITAIAVQRGLPPRAASIAIATAMQESKVRNVRFGDRDSLGLFQQRPSQGWGTAEQILDPEYSTNTFYDELVKVDGYTDMEIADAAQAVQRSAAGSAYAQHEAQARATASVLSGQTAAGMACALRDPETPGSAPDLAALLEKDFGISGEADGTTVRVRTDSGELAWAVASWAVARATDTGALRVGTHGREWARSMEDSALTWASGGSTGERDVVIHLA</sequence>
<keyword evidence="1" id="KW-0472">Membrane</keyword>
<dbReference type="KEGG" id="pei:H9L10_09620"/>
<dbReference type="EMBL" id="CP060712">
    <property type="protein sequence ID" value="QNN48577.1"/>
    <property type="molecule type" value="Genomic_DNA"/>
</dbReference>
<dbReference type="RefSeq" id="WP_166099769.1">
    <property type="nucleotide sequence ID" value="NZ_BMMY01000003.1"/>
</dbReference>
<gene>
    <name evidence="2" type="ORF">H9L10_09620</name>
</gene>
<keyword evidence="1" id="KW-0812">Transmembrane</keyword>
<dbReference type="Proteomes" id="UP000515976">
    <property type="component" value="Chromosome"/>
</dbReference>
<reference evidence="2 3" key="1">
    <citation type="submission" date="2020-08" db="EMBL/GenBank/DDBJ databases">
        <title>Genome sequence of Phycicoccus endophyticus JCM 31784T.</title>
        <authorList>
            <person name="Hyun D.-W."/>
            <person name="Bae J.-W."/>
        </authorList>
    </citation>
    <scope>NUCLEOTIDE SEQUENCE [LARGE SCALE GENOMIC DNA]</scope>
    <source>
        <strain evidence="2 3">JCM 31784</strain>
    </source>
</reference>
<evidence type="ECO:0000313" key="3">
    <source>
        <dbReference type="Proteomes" id="UP000515976"/>
    </source>
</evidence>
<organism evidence="2 3">
    <name type="scientific">Phycicoccus endophyticus</name>
    <dbReference type="NCBI Taxonomy" id="1690220"/>
    <lineage>
        <taxon>Bacteria</taxon>
        <taxon>Bacillati</taxon>
        <taxon>Actinomycetota</taxon>
        <taxon>Actinomycetes</taxon>
        <taxon>Micrococcales</taxon>
        <taxon>Intrasporangiaceae</taxon>
        <taxon>Phycicoccus</taxon>
    </lineage>
</organism>
<feature type="transmembrane region" description="Helical" evidence="1">
    <location>
        <begin position="24"/>
        <end position="44"/>
    </location>
</feature>
<keyword evidence="3" id="KW-1185">Reference proteome</keyword>
<evidence type="ECO:0000313" key="2">
    <source>
        <dbReference type="EMBL" id="QNN48577.1"/>
    </source>
</evidence>
<accession>A0A7G9QZ02</accession>
<proteinExistence type="predicted"/>